<keyword evidence="6 10" id="KW-0418">Kinase</keyword>
<dbReference type="InterPro" id="IPR003594">
    <property type="entry name" value="HATPase_dom"/>
</dbReference>
<keyword evidence="5" id="KW-0808">Transferase</keyword>
<proteinExistence type="predicted"/>
<dbReference type="Pfam" id="PF00512">
    <property type="entry name" value="HisKA"/>
    <property type="match status" value="1"/>
</dbReference>
<evidence type="ECO:0000256" key="2">
    <source>
        <dbReference type="ARBA" id="ARBA00004370"/>
    </source>
</evidence>
<dbReference type="EMBL" id="AP014569">
    <property type="protein sequence ID" value="BAO83259.1"/>
    <property type="molecule type" value="Genomic_DNA"/>
</dbReference>
<dbReference type="InterPro" id="IPR036890">
    <property type="entry name" value="HATPase_C_sf"/>
</dbReference>
<evidence type="ECO:0000256" key="4">
    <source>
        <dbReference type="ARBA" id="ARBA00022553"/>
    </source>
</evidence>
<dbReference type="InterPro" id="IPR005467">
    <property type="entry name" value="His_kinase_dom"/>
</dbReference>
<dbReference type="Pfam" id="PF02518">
    <property type="entry name" value="HATPase_c"/>
    <property type="match status" value="1"/>
</dbReference>
<dbReference type="AlphaFoldDB" id="A0A060NWH9"/>
<dbReference type="PROSITE" id="PS50885">
    <property type="entry name" value="HAMP"/>
    <property type="match status" value="1"/>
</dbReference>
<dbReference type="EC" id="2.7.13.3" evidence="3"/>
<dbReference type="PROSITE" id="PS50109">
    <property type="entry name" value="HIS_KIN"/>
    <property type="match status" value="1"/>
</dbReference>
<dbReference type="Gene3D" id="1.10.287.130">
    <property type="match status" value="1"/>
</dbReference>
<evidence type="ECO:0000256" key="7">
    <source>
        <dbReference type="SAM" id="Phobius"/>
    </source>
</evidence>
<dbReference type="InterPro" id="IPR036097">
    <property type="entry name" value="HisK_dim/P_sf"/>
</dbReference>
<comment type="subcellular location">
    <subcellularLocation>
        <location evidence="2">Membrane</location>
    </subcellularLocation>
</comment>
<dbReference type="CDD" id="cd00075">
    <property type="entry name" value="HATPase"/>
    <property type="match status" value="1"/>
</dbReference>
<protein>
    <recommendedName>
        <fullName evidence="3">histidine kinase</fullName>
        <ecNumber evidence="3">2.7.13.3</ecNumber>
    </recommendedName>
</protein>
<dbReference type="KEGG" id="cbab:SMCB_1031"/>
<keyword evidence="11" id="KW-1185">Reference proteome</keyword>
<dbReference type="SMART" id="SM00388">
    <property type="entry name" value="HisKA"/>
    <property type="match status" value="1"/>
</dbReference>
<keyword evidence="7" id="KW-1133">Transmembrane helix</keyword>
<dbReference type="InterPro" id="IPR013727">
    <property type="entry name" value="2CSK_N"/>
</dbReference>
<dbReference type="CDD" id="cd00082">
    <property type="entry name" value="HisKA"/>
    <property type="match status" value="1"/>
</dbReference>
<evidence type="ECO:0000313" key="11">
    <source>
        <dbReference type="Proteomes" id="UP000066014"/>
    </source>
</evidence>
<keyword evidence="7" id="KW-0812">Transmembrane</keyword>
<dbReference type="RefSeq" id="WP_045537675.1">
    <property type="nucleotide sequence ID" value="NZ_AP014569.1"/>
</dbReference>
<organism evidence="10 11">
    <name type="scientific">Serpentinimonas maccroryi</name>
    <dbReference type="NCBI Taxonomy" id="1458426"/>
    <lineage>
        <taxon>Bacteria</taxon>
        <taxon>Pseudomonadati</taxon>
        <taxon>Pseudomonadota</taxon>
        <taxon>Betaproteobacteria</taxon>
        <taxon>Burkholderiales</taxon>
        <taxon>Comamonadaceae</taxon>
        <taxon>Serpentinimonas</taxon>
    </lineage>
</organism>
<dbReference type="Gene3D" id="3.30.565.10">
    <property type="entry name" value="Histidine kinase-like ATPase, C-terminal domain"/>
    <property type="match status" value="1"/>
</dbReference>
<evidence type="ECO:0000256" key="5">
    <source>
        <dbReference type="ARBA" id="ARBA00022679"/>
    </source>
</evidence>
<dbReference type="InterPro" id="IPR003660">
    <property type="entry name" value="HAMP_dom"/>
</dbReference>
<dbReference type="OrthoDB" id="8554694at2"/>
<feature type="domain" description="Histidine kinase" evidence="8">
    <location>
        <begin position="255"/>
        <end position="471"/>
    </location>
</feature>
<evidence type="ECO:0000256" key="1">
    <source>
        <dbReference type="ARBA" id="ARBA00000085"/>
    </source>
</evidence>
<keyword evidence="4" id="KW-0597">Phosphoprotein</keyword>
<dbReference type="GO" id="GO:0000155">
    <property type="term" value="F:phosphorelay sensor kinase activity"/>
    <property type="evidence" value="ECO:0007669"/>
    <property type="project" value="InterPro"/>
</dbReference>
<accession>A0A060NWH9</accession>
<dbReference type="SMART" id="SM00387">
    <property type="entry name" value="HATPase_c"/>
    <property type="match status" value="1"/>
</dbReference>
<dbReference type="PRINTS" id="PR00344">
    <property type="entry name" value="BCTRLSENSOR"/>
</dbReference>
<dbReference type="HOGENOM" id="CLU_000445_89_37_4"/>
<evidence type="ECO:0000313" key="10">
    <source>
        <dbReference type="EMBL" id="BAO83259.1"/>
    </source>
</evidence>
<dbReference type="SUPFAM" id="SSF47384">
    <property type="entry name" value="Homodimeric domain of signal transducing histidine kinase"/>
    <property type="match status" value="1"/>
</dbReference>
<dbReference type="Proteomes" id="UP000066014">
    <property type="component" value="Chromosome"/>
</dbReference>
<comment type="catalytic activity">
    <reaction evidence="1">
        <text>ATP + protein L-histidine = ADP + protein N-phospho-L-histidine.</text>
        <dbReference type="EC" id="2.7.13.3"/>
    </reaction>
</comment>
<name>A0A060NWH9_9BURK</name>
<gene>
    <name evidence="10" type="ORF">SMCB_1031</name>
</gene>
<dbReference type="STRING" id="1458426.SMCB_1031"/>
<feature type="transmembrane region" description="Helical" evidence="7">
    <location>
        <begin position="175"/>
        <end position="194"/>
    </location>
</feature>
<dbReference type="Pfam" id="PF08521">
    <property type="entry name" value="2CSK_N"/>
    <property type="match status" value="1"/>
</dbReference>
<evidence type="ECO:0000259" key="8">
    <source>
        <dbReference type="PROSITE" id="PS50109"/>
    </source>
</evidence>
<reference evidence="10 11" key="1">
    <citation type="journal article" date="2014" name="Nat. Commun.">
        <title>Physiological and genomic features of highly alkaliphilic hydrogen-utilizing Betaproteobacteria from a continental serpentinizing site.</title>
        <authorList>
            <person name="Suzuki S."/>
            <person name="Kuenen J.G."/>
            <person name="Schipper K."/>
            <person name="van der Velde S."/>
            <person name="Ishii S."/>
            <person name="Wu A."/>
            <person name="Sorokin D.Y."/>
            <person name="Tenney A."/>
            <person name="Meng X.Y."/>
            <person name="Morrill P.L."/>
            <person name="Kamagata Y."/>
            <person name="Muyzer G."/>
            <person name="Nealson K.H."/>
        </authorList>
    </citation>
    <scope>NUCLEOTIDE SEQUENCE [LARGE SCALE GENOMIC DNA]</scope>
    <source>
        <strain evidence="10 11">B1</strain>
    </source>
</reference>
<dbReference type="InterPro" id="IPR004358">
    <property type="entry name" value="Sig_transdc_His_kin-like_C"/>
</dbReference>
<feature type="domain" description="HAMP" evidence="9">
    <location>
        <begin position="195"/>
        <end position="247"/>
    </location>
</feature>
<dbReference type="GO" id="GO:0005886">
    <property type="term" value="C:plasma membrane"/>
    <property type="evidence" value="ECO:0007669"/>
    <property type="project" value="TreeGrafter"/>
</dbReference>
<dbReference type="InterPro" id="IPR003661">
    <property type="entry name" value="HisK_dim/P_dom"/>
</dbReference>
<evidence type="ECO:0000256" key="3">
    <source>
        <dbReference type="ARBA" id="ARBA00012438"/>
    </source>
</evidence>
<evidence type="ECO:0000259" key="9">
    <source>
        <dbReference type="PROSITE" id="PS50885"/>
    </source>
</evidence>
<evidence type="ECO:0000256" key="6">
    <source>
        <dbReference type="ARBA" id="ARBA00022777"/>
    </source>
</evidence>
<keyword evidence="7" id="KW-0472">Membrane</keyword>
<sequence length="478" mass="52132">MRLSRQLLLWLLLPQIVLWAAGGAAAYRLAASYVDQALDMGLAQSSRALARQLKPLGEGLLIDFPRAAQAILEADPQDRQFYMVSSPPGSFILGNHSLPSPPPEVQANPQPDRPFFYDGLMPLMPDSSTMVQVRVVALYQLLGAEFGAGPQQVLIQVARSKTTREQLVERILVDMLLPLSTLMILMSLIVWFGIQAGLAPIRRLRQQVEGRAASKLDPIELDGAPLELHALAQALNTLLADARQHLEQQQRFIGDAAHQLRTPLAGLKAQTELALQELEASEHADLRHRLAKVHESAARGAHLVNQLLSLARSEPSAPLPQMQRIDLLALLQTVVAEWVPKALRAKIDLGWEHSGSPSAWVWAEPTLLREAISNLIDNAIQYAGAGAMITVALESNTESLQIWVRDNGPGIAPALRERAFERFFRGTQQGNGCGLGLAIVRDIVRRHGGEVDLRHPPGGGLEVGISLAAIPPQVLRTA</sequence>
<dbReference type="SUPFAM" id="SSF55874">
    <property type="entry name" value="ATPase domain of HSP90 chaperone/DNA topoisomerase II/histidine kinase"/>
    <property type="match status" value="1"/>
</dbReference>